<dbReference type="PANTHER" id="PTHR43792:SF8">
    <property type="entry name" value="[RIBOSOMAL PROTEIN US5]-ALANINE N-ACETYLTRANSFERASE"/>
    <property type="match status" value="1"/>
</dbReference>
<dbReference type="GO" id="GO:0008999">
    <property type="term" value="F:protein-N-terminal-alanine acetyltransferase activity"/>
    <property type="evidence" value="ECO:0007669"/>
    <property type="project" value="TreeGrafter"/>
</dbReference>
<dbReference type="PROSITE" id="PS51186">
    <property type="entry name" value="GNAT"/>
    <property type="match status" value="1"/>
</dbReference>
<dbReference type="Proteomes" id="UP000305233">
    <property type="component" value="Unassembled WGS sequence"/>
</dbReference>
<comment type="caution">
    <text evidence="5">The sequence shown here is derived from an EMBL/GenBank/DDBJ whole genome shotgun (WGS) entry which is preliminary data.</text>
</comment>
<sequence length="198" mass="21995">MAPIVPHCSRRRHGEPACTWHSGIVPHRLRPVTVRDAAELAELLRRHREFLAPWEPLREESYFTVAGQRADIAAVLVRYERGDAVPLVILDDGTIAGRLTLNGVVRGPFQSCSMGYWLAEDRTGRGLATQAVQAAVSLAFSELGLHRVQAETLTSNAASRRVLAKAGFQEYGLAPRYLKIAGVWQDHVMYQRLNEQSG</sequence>
<keyword evidence="1 5" id="KW-0808">Transferase</keyword>
<dbReference type="InterPro" id="IPR000182">
    <property type="entry name" value="GNAT_dom"/>
</dbReference>
<evidence type="ECO:0000313" key="5">
    <source>
        <dbReference type="EMBL" id="THJ65767.1"/>
    </source>
</evidence>
<comment type="similarity">
    <text evidence="3">Belongs to the acetyltransferase family. RimJ subfamily.</text>
</comment>
<dbReference type="SUPFAM" id="SSF55729">
    <property type="entry name" value="Acyl-CoA N-acyltransferases (Nat)"/>
    <property type="match status" value="1"/>
</dbReference>
<dbReference type="PANTHER" id="PTHR43792">
    <property type="entry name" value="GNAT FAMILY, PUTATIVE (AFU_ORTHOLOGUE AFUA_3G00765)-RELATED-RELATED"/>
    <property type="match status" value="1"/>
</dbReference>
<dbReference type="GO" id="GO:0005737">
    <property type="term" value="C:cytoplasm"/>
    <property type="evidence" value="ECO:0007669"/>
    <property type="project" value="TreeGrafter"/>
</dbReference>
<dbReference type="Pfam" id="PF13302">
    <property type="entry name" value="Acetyltransf_3"/>
    <property type="match status" value="1"/>
</dbReference>
<dbReference type="EMBL" id="SSWH01000009">
    <property type="protein sequence ID" value="THJ65767.1"/>
    <property type="molecule type" value="Genomic_DNA"/>
</dbReference>
<keyword evidence="6" id="KW-1185">Reference proteome</keyword>
<gene>
    <name evidence="5" type="ORF">E8P82_10775</name>
</gene>
<protein>
    <submittedName>
        <fullName evidence="5">GNAT family N-acetyltransferase</fullName>
    </submittedName>
</protein>
<dbReference type="Gene3D" id="3.40.630.30">
    <property type="match status" value="1"/>
</dbReference>
<dbReference type="InterPro" id="IPR051531">
    <property type="entry name" value="N-acetyltransferase"/>
</dbReference>
<proteinExistence type="inferred from homology"/>
<evidence type="ECO:0000256" key="3">
    <source>
        <dbReference type="ARBA" id="ARBA00038502"/>
    </source>
</evidence>
<dbReference type="AlphaFoldDB" id="A0A4S5E303"/>
<reference evidence="5 6" key="1">
    <citation type="submission" date="2019-04" db="EMBL/GenBank/DDBJ databases">
        <authorList>
            <person name="Liu Q."/>
            <person name="Xin Y.-H."/>
        </authorList>
    </citation>
    <scope>NUCLEOTIDE SEQUENCE [LARGE SCALE GENOMIC DNA]</scope>
    <source>
        <strain evidence="5 6">AM23</strain>
    </source>
</reference>
<keyword evidence="2" id="KW-0012">Acyltransferase</keyword>
<evidence type="ECO:0000259" key="4">
    <source>
        <dbReference type="PROSITE" id="PS51186"/>
    </source>
</evidence>
<dbReference type="InterPro" id="IPR016181">
    <property type="entry name" value="Acyl_CoA_acyltransferase"/>
</dbReference>
<name>A0A4S5E303_9MICC</name>
<dbReference type="OrthoDB" id="5242221at2"/>
<organism evidence="5 6">
    <name type="scientific">Arthrobacter echini</name>
    <dbReference type="NCBI Taxonomy" id="1529066"/>
    <lineage>
        <taxon>Bacteria</taxon>
        <taxon>Bacillati</taxon>
        <taxon>Actinomycetota</taxon>
        <taxon>Actinomycetes</taxon>
        <taxon>Micrococcales</taxon>
        <taxon>Micrococcaceae</taxon>
        <taxon>Arthrobacter</taxon>
    </lineage>
</organism>
<evidence type="ECO:0000256" key="1">
    <source>
        <dbReference type="ARBA" id="ARBA00022679"/>
    </source>
</evidence>
<evidence type="ECO:0000256" key="2">
    <source>
        <dbReference type="ARBA" id="ARBA00023315"/>
    </source>
</evidence>
<evidence type="ECO:0000313" key="6">
    <source>
        <dbReference type="Proteomes" id="UP000305233"/>
    </source>
</evidence>
<accession>A0A4S5E303</accession>
<feature type="domain" description="N-acetyltransferase" evidence="4">
    <location>
        <begin position="27"/>
        <end position="194"/>
    </location>
</feature>